<dbReference type="FunFam" id="1.20.58.2010:FF:000003">
    <property type="entry name" value="Rop guanine nucleotide exchange factor 14"/>
    <property type="match status" value="1"/>
</dbReference>
<evidence type="ECO:0000256" key="3">
    <source>
        <dbReference type="SAM" id="MobiDB-lite"/>
    </source>
</evidence>
<feature type="region of interest" description="Disordered" evidence="3">
    <location>
        <begin position="378"/>
        <end position="405"/>
    </location>
</feature>
<dbReference type="AlphaFoldDB" id="A0A6L2LE06"/>
<dbReference type="Gene3D" id="1.20.58.2010">
    <property type="entry name" value="PRONE domain, subdomain 1"/>
    <property type="match status" value="1"/>
</dbReference>
<evidence type="ECO:0000259" key="4">
    <source>
        <dbReference type="PROSITE" id="PS51334"/>
    </source>
</evidence>
<comment type="caution">
    <text evidence="5">The sequence shown here is derived from an EMBL/GenBank/DDBJ whole genome shotgun (WGS) entry which is preliminary data.</text>
</comment>
<dbReference type="PANTHER" id="PTHR33101:SF69">
    <property type="entry name" value="PRONE DOMAIN, ROP GUANINE NUCLEOTIDE EXCHANGE FACTOR"/>
    <property type="match status" value="1"/>
</dbReference>
<organism evidence="5">
    <name type="scientific">Tanacetum cinerariifolium</name>
    <name type="common">Dalmatian daisy</name>
    <name type="synonym">Chrysanthemum cinerariifolium</name>
    <dbReference type="NCBI Taxonomy" id="118510"/>
    <lineage>
        <taxon>Eukaryota</taxon>
        <taxon>Viridiplantae</taxon>
        <taxon>Streptophyta</taxon>
        <taxon>Embryophyta</taxon>
        <taxon>Tracheophyta</taxon>
        <taxon>Spermatophyta</taxon>
        <taxon>Magnoliopsida</taxon>
        <taxon>eudicotyledons</taxon>
        <taxon>Gunneridae</taxon>
        <taxon>Pentapetalae</taxon>
        <taxon>asterids</taxon>
        <taxon>campanulids</taxon>
        <taxon>Asterales</taxon>
        <taxon>Asteraceae</taxon>
        <taxon>Asteroideae</taxon>
        <taxon>Anthemideae</taxon>
        <taxon>Anthemidinae</taxon>
        <taxon>Tanacetum</taxon>
    </lineage>
</organism>
<dbReference type="InterPro" id="IPR038937">
    <property type="entry name" value="RopGEF"/>
</dbReference>
<proteinExistence type="predicted"/>
<name>A0A6L2LE06_TANCI</name>
<feature type="region of interest" description="Disordered" evidence="3">
    <location>
        <begin position="1"/>
        <end position="25"/>
    </location>
</feature>
<evidence type="ECO:0000313" key="5">
    <source>
        <dbReference type="EMBL" id="GEU60006.1"/>
    </source>
</evidence>
<feature type="compositionally biased region" description="Polar residues" evidence="3">
    <location>
        <begin position="390"/>
        <end position="405"/>
    </location>
</feature>
<keyword evidence="1 2" id="KW-0344">Guanine-nucleotide releasing factor</keyword>
<feature type="domain" description="PRONE" evidence="4">
    <location>
        <begin position="21"/>
        <end position="387"/>
    </location>
</feature>
<dbReference type="FunFam" id="1.20.58.1310:FF:000001">
    <property type="entry name" value="Rop guanine nucleotide exchange factor 9"/>
    <property type="match status" value="1"/>
</dbReference>
<gene>
    <name evidence="5" type="ORF">Tci_031984</name>
</gene>
<dbReference type="PROSITE" id="PS51334">
    <property type="entry name" value="PRONE"/>
    <property type="match status" value="1"/>
</dbReference>
<dbReference type="Pfam" id="PF03759">
    <property type="entry name" value="PRONE"/>
    <property type="match status" value="1"/>
</dbReference>
<dbReference type="EMBL" id="BKCJ010004266">
    <property type="protein sequence ID" value="GEU60006.1"/>
    <property type="molecule type" value="Genomic_DNA"/>
</dbReference>
<dbReference type="InterPro" id="IPR005512">
    <property type="entry name" value="PRONE_dom"/>
</dbReference>
<evidence type="ECO:0000256" key="2">
    <source>
        <dbReference type="PROSITE-ProRule" id="PRU00663"/>
    </source>
</evidence>
<reference evidence="5" key="1">
    <citation type="journal article" date="2019" name="Sci. Rep.">
        <title>Draft genome of Tanacetum cinerariifolium, the natural source of mosquito coil.</title>
        <authorList>
            <person name="Yamashiro T."/>
            <person name="Shiraishi A."/>
            <person name="Satake H."/>
            <person name="Nakayama K."/>
        </authorList>
    </citation>
    <scope>NUCLEOTIDE SEQUENCE</scope>
</reference>
<sequence>MLRAAKEEQNESPGSSGDECTTNNDNKSLEMEMMKEKFGKLLLGEDMSGGGKGVSSAMALSNAITNLAASVFGEQSRLEPMPPERQARWRREMDRLLSVTDYIVELVSSKQNTNGVDVEVMVTRQRRDLHMNIPALRKLDAMLIECLDNFKGDHELTYASKNDNEAKSMKKREEDKWWLPTPKVPPDGLSDDTRKWLQFQKETVHQVLKAALAINAQILMEMEVPESYTETLPKTGRASLGDFIYKSITDEHFDPDHFLSSMELTTDHKIVDLKNRIEASVVIWRRKMTAKMSAKDGKCSWSSGVSLEKREQFEDRAETILLILKQRHPGIPQTILEISKIEHNRDVGHAILESYSRILESLAHKVLSRIEDIQHADALTQRPSSSSRSLKMNSLRDSVRLSTSD</sequence>
<dbReference type="Gene3D" id="1.20.58.1310">
    <property type="entry name" value="PRONE domain, subdomain 2"/>
    <property type="match status" value="1"/>
</dbReference>
<accession>A0A6L2LE06</accession>
<dbReference type="GO" id="GO:0005085">
    <property type="term" value="F:guanyl-nucleotide exchange factor activity"/>
    <property type="evidence" value="ECO:0007669"/>
    <property type="project" value="UniProtKB-UniRule"/>
</dbReference>
<dbReference type="PANTHER" id="PTHR33101">
    <property type="entry name" value="ROP GUANINE NUCLEOTIDE EXCHANGE FACTOR 1"/>
    <property type="match status" value="1"/>
</dbReference>
<evidence type="ECO:0000256" key="1">
    <source>
        <dbReference type="ARBA" id="ARBA00022658"/>
    </source>
</evidence>
<feature type="compositionally biased region" description="Polar residues" evidence="3">
    <location>
        <begin position="11"/>
        <end position="25"/>
    </location>
</feature>
<protein>
    <submittedName>
        <fullName evidence="5">Rop guanine nucleotide exchange factor 12-like</fullName>
    </submittedName>
</protein>